<protein>
    <recommendedName>
        <fullName evidence="10">Probable nicotinate-nucleotide adenylyltransferase</fullName>
        <ecNumber evidence="10">2.7.7.18</ecNumber>
    </recommendedName>
    <alternativeName>
        <fullName evidence="10">Deamido-NAD(+) diphosphorylase</fullName>
    </alternativeName>
    <alternativeName>
        <fullName evidence="10">Deamido-NAD(+) pyrophosphorylase</fullName>
    </alternativeName>
    <alternativeName>
        <fullName evidence="10">Nicotinate mononucleotide adenylyltransferase</fullName>
        <shortName evidence="10">NaMN adenylyltransferase</shortName>
    </alternativeName>
</protein>
<dbReference type="AlphaFoldDB" id="A0A0A3IE04"/>
<keyword evidence="4 10" id="KW-0808">Transferase</keyword>
<dbReference type="PANTHER" id="PTHR39321:SF3">
    <property type="entry name" value="PHOSPHOPANTETHEINE ADENYLYLTRANSFERASE"/>
    <property type="match status" value="1"/>
</dbReference>
<keyword evidence="6 10" id="KW-0547">Nucleotide-binding</keyword>
<dbReference type="InterPro" id="IPR004821">
    <property type="entry name" value="Cyt_trans-like"/>
</dbReference>
<dbReference type="STRING" id="1220589.CD32_20280"/>
<feature type="domain" description="Cytidyltransferase-like" evidence="11">
    <location>
        <begin position="6"/>
        <end position="177"/>
    </location>
</feature>
<dbReference type="InterPro" id="IPR005248">
    <property type="entry name" value="NadD/NMNAT"/>
</dbReference>
<evidence type="ECO:0000259" key="11">
    <source>
        <dbReference type="Pfam" id="PF01467"/>
    </source>
</evidence>
<evidence type="ECO:0000256" key="2">
    <source>
        <dbReference type="ARBA" id="ARBA00005019"/>
    </source>
</evidence>
<dbReference type="UniPathway" id="UPA00253">
    <property type="reaction ID" value="UER00332"/>
</dbReference>
<keyword evidence="7 10" id="KW-0067">ATP-binding</keyword>
<evidence type="ECO:0000313" key="13">
    <source>
        <dbReference type="Proteomes" id="UP000030437"/>
    </source>
</evidence>
<dbReference type="HAMAP" id="MF_00244">
    <property type="entry name" value="NaMN_adenylyltr"/>
    <property type="match status" value="1"/>
</dbReference>
<dbReference type="eggNOG" id="COG1057">
    <property type="taxonomic scope" value="Bacteria"/>
</dbReference>
<evidence type="ECO:0000256" key="4">
    <source>
        <dbReference type="ARBA" id="ARBA00022679"/>
    </source>
</evidence>
<reference evidence="12 13" key="1">
    <citation type="submission" date="2014-02" db="EMBL/GenBank/DDBJ databases">
        <title>Draft genome sequence of Lysinibacillus odysseyi NBRC 100172.</title>
        <authorList>
            <person name="Zhang F."/>
            <person name="Wang G."/>
            <person name="Zhang L."/>
        </authorList>
    </citation>
    <scope>NUCLEOTIDE SEQUENCE [LARGE SCALE GENOMIC DNA]</scope>
    <source>
        <strain evidence="12 13">NBRC 100172</strain>
    </source>
</reference>
<dbReference type="CDD" id="cd02165">
    <property type="entry name" value="NMNAT"/>
    <property type="match status" value="1"/>
</dbReference>
<gene>
    <name evidence="10" type="primary">nadD</name>
    <name evidence="12" type="ORF">CD32_20280</name>
</gene>
<evidence type="ECO:0000256" key="1">
    <source>
        <dbReference type="ARBA" id="ARBA00002324"/>
    </source>
</evidence>
<comment type="catalytic activity">
    <reaction evidence="9 10">
        <text>nicotinate beta-D-ribonucleotide + ATP + H(+) = deamido-NAD(+) + diphosphate</text>
        <dbReference type="Rhea" id="RHEA:22860"/>
        <dbReference type="ChEBI" id="CHEBI:15378"/>
        <dbReference type="ChEBI" id="CHEBI:30616"/>
        <dbReference type="ChEBI" id="CHEBI:33019"/>
        <dbReference type="ChEBI" id="CHEBI:57502"/>
        <dbReference type="ChEBI" id="CHEBI:58437"/>
        <dbReference type="EC" id="2.7.7.18"/>
    </reaction>
</comment>
<sequence>MARIGIYGSSFDPITNVHLWTASTIAHRCKLDKVIFLPCSNKRKDKRLYSSDIHRWEMVQIAIKENPKFIADDYEMKQDAWKITTYETMKHFKEVYPDDELFFIMGADLLIDIGEGKWGNADSLIRENKFIVMARNGIDMLAAISRSPILRNNDDGQTFHLIDKGLSMEISSTYIREEFSLGGEPRYLLPDACYAYIKENNLYTGMLI</sequence>
<evidence type="ECO:0000256" key="6">
    <source>
        <dbReference type="ARBA" id="ARBA00022741"/>
    </source>
</evidence>
<keyword evidence="8 10" id="KW-0520">NAD</keyword>
<evidence type="ECO:0000256" key="3">
    <source>
        <dbReference type="ARBA" id="ARBA00022642"/>
    </source>
</evidence>
<dbReference type="Proteomes" id="UP000030437">
    <property type="component" value="Unassembled WGS sequence"/>
</dbReference>
<evidence type="ECO:0000256" key="5">
    <source>
        <dbReference type="ARBA" id="ARBA00022695"/>
    </source>
</evidence>
<dbReference type="PANTHER" id="PTHR39321">
    <property type="entry name" value="NICOTINATE-NUCLEOTIDE ADENYLYLTRANSFERASE-RELATED"/>
    <property type="match status" value="1"/>
</dbReference>
<keyword evidence="5 10" id="KW-0548">Nucleotidyltransferase</keyword>
<dbReference type="InterPro" id="IPR014729">
    <property type="entry name" value="Rossmann-like_a/b/a_fold"/>
</dbReference>
<organism evidence="12 13">
    <name type="scientific">Lysinibacillus odysseyi 34hs-1 = NBRC 100172</name>
    <dbReference type="NCBI Taxonomy" id="1220589"/>
    <lineage>
        <taxon>Bacteria</taxon>
        <taxon>Bacillati</taxon>
        <taxon>Bacillota</taxon>
        <taxon>Bacilli</taxon>
        <taxon>Bacillales</taxon>
        <taxon>Bacillaceae</taxon>
        <taxon>Lysinibacillus</taxon>
    </lineage>
</organism>
<dbReference type="EMBL" id="JPVP01000060">
    <property type="protein sequence ID" value="KGR81685.1"/>
    <property type="molecule type" value="Genomic_DNA"/>
</dbReference>
<comment type="caution">
    <text evidence="12">The sequence shown here is derived from an EMBL/GenBank/DDBJ whole genome shotgun (WGS) entry which is preliminary data.</text>
</comment>
<name>A0A0A3IE04_9BACI</name>
<evidence type="ECO:0000313" key="12">
    <source>
        <dbReference type="EMBL" id="KGR81685.1"/>
    </source>
</evidence>
<comment type="function">
    <text evidence="1 10">Catalyzes the reversible adenylation of nicotinate mononucleotide (NaMN) to nicotinic acid adenine dinucleotide (NaAD).</text>
</comment>
<dbReference type="Gene3D" id="3.40.50.620">
    <property type="entry name" value="HUPs"/>
    <property type="match status" value="1"/>
</dbReference>
<dbReference type="Pfam" id="PF01467">
    <property type="entry name" value="CTP_transf_like"/>
    <property type="match status" value="1"/>
</dbReference>
<comment type="similarity">
    <text evidence="10">Belongs to the NadD family.</text>
</comment>
<dbReference type="GO" id="GO:0005524">
    <property type="term" value="F:ATP binding"/>
    <property type="evidence" value="ECO:0007669"/>
    <property type="project" value="UniProtKB-KW"/>
</dbReference>
<dbReference type="RefSeq" id="WP_036158371.1">
    <property type="nucleotide sequence ID" value="NZ_AVCX01000001.1"/>
</dbReference>
<dbReference type="OrthoDB" id="5295945at2"/>
<evidence type="ECO:0000256" key="7">
    <source>
        <dbReference type="ARBA" id="ARBA00022840"/>
    </source>
</evidence>
<keyword evidence="3 10" id="KW-0662">Pyridine nucleotide biosynthesis</keyword>
<evidence type="ECO:0000256" key="9">
    <source>
        <dbReference type="ARBA" id="ARBA00048721"/>
    </source>
</evidence>
<dbReference type="GO" id="GO:0009435">
    <property type="term" value="P:NAD+ biosynthetic process"/>
    <property type="evidence" value="ECO:0007669"/>
    <property type="project" value="UniProtKB-UniRule"/>
</dbReference>
<dbReference type="GO" id="GO:0004515">
    <property type="term" value="F:nicotinate-nucleotide adenylyltransferase activity"/>
    <property type="evidence" value="ECO:0007669"/>
    <property type="project" value="UniProtKB-UniRule"/>
</dbReference>
<accession>A0A0A3IE04</accession>
<evidence type="ECO:0000256" key="8">
    <source>
        <dbReference type="ARBA" id="ARBA00023027"/>
    </source>
</evidence>
<dbReference type="NCBIfam" id="TIGR00482">
    <property type="entry name" value="nicotinate (nicotinamide) nucleotide adenylyltransferase"/>
    <property type="match status" value="1"/>
</dbReference>
<proteinExistence type="inferred from homology"/>
<keyword evidence="13" id="KW-1185">Reference proteome</keyword>
<evidence type="ECO:0000256" key="10">
    <source>
        <dbReference type="HAMAP-Rule" id="MF_00244"/>
    </source>
</evidence>
<comment type="pathway">
    <text evidence="2 10">Cofactor biosynthesis; NAD(+) biosynthesis; deamido-NAD(+) from nicotinate D-ribonucleotide: step 1/1.</text>
</comment>
<dbReference type="EC" id="2.7.7.18" evidence="10"/>
<dbReference type="SUPFAM" id="SSF52374">
    <property type="entry name" value="Nucleotidylyl transferase"/>
    <property type="match status" value="1"/>
</dbReference>